<dbReference type="PANTHER" id="PTHR42884">
    <property type="entry name" value="PROPROTEIN CONVERTASE SUBTILISIN/KEXIN-RELATED"/>
    <property type="match status" value="1"/>
</dbReference>
<dbReference type="InterPro" id="IPR015500">
    <property type="entry name" value="Peptidase_S8_subtilisin-rel"/>
</dbReference>
<dbReference type="PROSITE" id="PS51892">
    <property type="entry name" value="SUBTILASE"/>
    <property type="match status" value="1"/>
</dbReference>
<feature type="active site" description="Charge relay system" evidence="5">
    <location>
        <position position="320"/>
    </location>
</feature>
<dbReference type="PRINTS" id="PR00723">
    <property type="entry name" value="SUBTILISIN"/>
</dbReference>
<dbReference type="RefSeq" id="WP_272778150.1">
    <property type="nucleotide sequence ID" value="NZ_JAQQLI010000026.1"/>
</dbReference>
<dbReference type="InterPro" id="IPR034061">
    <property type="entry name" value="Peptidases_S8_Autotransporter"/>
</dbReference>
<feature type="domain" description="Autotransporter" evidence="6">
    <location>
        <begin position="756"/>
        <end position="1025"/>
    </location>
</feature>
<reference evidence="7" key="1">
    <citation type="journal article" date="2023" name="Microbiol Resour">
        <title>Genome Sequences of Rhodoplanes serenus and Two Thermotolerant Strains, Rhodoplanes tepidamans and 'Rhodoplanes cryptolactis,' Further Refine the Genus.</title>
        <authorList>
            <person name="Rayyan A.A."/>
            <person name="Kyndt J.A."/>
        </authorList>
    </citation>
    <scope>NUCLEOTIDE SEQUENCE</scope>
    <source>
        <strain evidence="7">DSM 9987</strain>
    </source>
</reference>
<dbReference type="PANTHER" id="PTHR42884:SF14">
    <property type="entry name" value="NEUROENDOCRINE CONVERTASE 1"/>
    <property type="match status" value="1"/>
</dbReference>
<dbReference type="Proteomes" id="UP001165652">
    <property type="component" value="Unassembled WGS sequence"/>
</dbReference>
<dbReference type="InterPro" id="IPR036852">
    <property type="entry name" value="Peptidase_S8/S53_dom_sf"/>
</dbReference>
<dbReference type="InterPro" id="IPR005546">
    <property type="entry name" value="Autotransporte_beta"/>
</dbReference>
<reference evidence="7" key="2">
    <citation type="submission" date="2023-02" db="EMBL/GenBank/DDBJ databases">
        <authorList>
            <person name="Rayyan A."/>
            <person name="Meyer T."/>
            <person name="Kyndt J.A."/>
        </authorList>
    </citation>
    <scope>NUCLEOTIDE SEQUENCE</scope>
    <source>
        <strain evidence="7">DSM 9987</strain>
    </source>
</reference>
<dbReference type="PROSITE" id="PS00137">
    <property type="entry name" value="SUBTILASE_HIS"/>
    <property type="match status" value="1"/>
</dbReference>
<keyword evidence="8" id="KW-1185">Reference proteome</keyword>
<dbReference type="InterPro" id="IPR023828">
    <property type="entry name" value="Peptidase_S8_Ser-AS"/>
</dbReference>
<dbReference type="CDD" id="cd04848">
    <property type="entry name" value="Peptidases_S8_Autotransporter_serine_protease_like"/>
    <property type="match status" value="1"/>
</dbReference>
<feature type="active site" description="Charge relay system" evidence="5">
    <location>
        <position position="105"/>
    </location>
</feature>
<keyword evidence="4 5" id="KW-0720">Serine protease</keyword>
<evidence type="ECO:0000256" key="1">
    <source>
        <dbReference type="ARBA" id="ARBA00022670"/>
    </source>
</evidence>
<evidence type="ECO:0000313" key="7">
    <source>
        <dbReference type="EMBL" id="MDC7787310.1"/>
    </source>
</evidence>
<dbReference type="SUPFAM" id="SSF103515">
    <property type="entry name" value="Autotransporter"/>
    <property type="match status" value="1"/>
</dbReference>
<dbReference type="PROSITE" id="PS00138">
    <property type="entry name" value="SUBTILASE_SER"/>
    <property type="match status" value="1"/>
</dbReference>
<dbReference type="EMBL" id="JAQQLI010000026">
    <property type="protein sequence ID" value="MDC7787310.1"/>
    <property type="molecule type" value="Genomic_DNA"/>
</dbReference>
<keyword evidence="2" id="KW-0732">Signal</keyword>
<comment type="caution">
    <text evidence="7">The sequence shown here is derived from an EMBL/GenBank/DDBJ whole genome shotgun (WGS) entry which is preliminary data.</text>
</comment>
<evidence type="ECO:0000256" key="5">
    <source>
        <dbReference type="PROSITE-ProRule" id="PRU01240"/>
    </source>
</evidence>
<keyword evidence="3 5" id="KW-0378">Hydrolase</keyword>
<dbReference type="InterPro" id="IPR036709">
    <property type="entry name" value="Autotransporte_beta_dom_sf"/>
</dbReference>
<evidence type="ECO:0000259" key="6">
    <source>
        <dbReference type="PROSITE" id="PS51208"/>
    </source>
</evidence>
<evidence type="ECO:0000256" key="4">
    <source>
        <dbReference type="ARBA" id="ARBA00022825"/>
    </source>
</evidence>
<evidence type="ECO:0000256" key="3">
    <source>
        <dbReference type="ARBA" id="ARBA00022801"/>
    </source>
</evidence>
<dbReference type="Pfam" id="PF03797">
    <property type="entry name" value="Autotransporter"/>
    <property type="match status" value="1"/>
</dbReference>
<dbReference type="InterPro" id="IPR022398">
    <property type="entry name" value="Peptidase_S8_His-AS"/>
</dbReference>
<proteinExistence type="inferred from homology"/>
<accession>A0ABT5JE02</accession>
<dbReference type="Gene3D" id="2.40.128.130">
    <property type="entry name" value="Autotransporter beta-domain"/>
    <property type="match status" value="1"/>
</dbReference>
<comment type="similarity">
    <text evidence="5">Belongs to the peptidase S8 family.</text>
</comment>
<dbReference type="SUPFAM" id="SSF52743">
    <property type="entry name" value="Subtilisin-like"/>
    <property type="match status" value="1"/>
</dbReference>
<sequence length="1025" mass="102894">MLSAVATLVLAEGSGAFAQGAPDDPGSFAATPQYRNQWGLGLIHAADAYARGYTGAGVTVAVADTGFTSTVPGFAEKIDSRSMNFVLPAEGATYDPAQTGDLGSHGTHVAGIVAAPYDPTNPASMYGVAYDAGVVVLRMLGTATAAVGNPSVAALDYFTSLAGVTIYNASYGPNLDGETGLPTWPSAAIDADEAAAVGRALAAGKIVVAATGNDRDSNPIAGRNPSGIALTPFIQPAHANAGVYDDDGNLYDFSSLLSQPGRLVAVTAVDINKTIASYANMCGVTASWCVAAPGGDQPAGGEGILSTVPNSGYAQMSGTSMATPTVSGALAVLSQAFPGYSSADLVNLLFATTEDLGAAGLDAVYGYGMIRLDRATDGPTTLAAGSTVDVAAQTSTYWSQPLTTAGGFTKAGDGSLIVAGKTTATGGVVVAGGTLAVGGTLTLGTSMMVEQAGTLAGFGTIAGPVTIAGTLASGAVPNYADLAANNGGVLPEGTPLAGSSPGLLTFAGNVAQTATATTRLDVDGTLEVPGGPGTWDRIVVTGGGYTFSVGGTLVPVMRGIAGGNNDYTAALGTRFAYLTAEDGARIAGSYSGLLQPTAGLGDSTRFDVLYAPTSLSLVVTPESFRTLAGTANQQAVAAVLDSRRPEAGVRPSDAAKGIYDALYQQTSTAAYAGLVDQMTGQGQPAAVGAVMGAFTAFGNAIAERQMMWQSGGAAVQSAFAPSVALSYAGREVGVETRTAGHPLAAYASADGGEVAAAPAGWSVWGQAFGRTARVGDAGGLPGGKSRSGGGVAGADRLFAPDFLAGGAFGFTRTTSDSAGTTGTSDTYAGSVYASYTRGPLVLDGRLAAGVATQSTSRSVAGTGVSGATDGIAALAAGEAGWRLATDRFTLMPYVGLTAQTFRRDGFTETGTFGLAYPRQTFDKLTSTVGLAASTVLSTPDGVHFRPEVRLGWGHDWRDDALTTQASLLDTPFVVSAADPGRDALVTRLAITGWRSDAVRIYAAYDGELRRNASAHQLTGGLRVSW</sequence>
<organism evidence="7 8">
    <name type="scientific">Rhodoplanes tepidamans</name>
    <name type="common">Rhodoplanes cryptolactis</name>
    <dbReference type="NCBI Taxonomy" id="200616"/>
    <lineage>
        <taxon>Bacteria</taxon>
        <taxon>Pseudomonadati</taxon>
        <taxon>Pseudomonadota</taxon>
        <taxon>Alphaproteobacteria</taxon>
        <taxon>Hyphomicrobiales</taxon>
        <taxon>Nitrobacteraceae</taxon>
        <taxon>Rhodoplanes</taxon>
    </lineage>
</organism>
<keyword evidence="1 5" id="KW-0645">Protease</keyword>
<evidence type="ECO:0000256" key="2">
    <source>
        <dbReference type="ARBA" id="ARBA00022729"/>
    </source>
</evidence>
<dbReference type="NCBIfam" id="TIGR01414">
    <property type="entry name" value="autotrans_barl"/>
    <property type="match status" value="1"/>
</dbReference>
<name>A0ABT5JE02_RHOTP</name>
<feature type="active site" description="Charge relay system" evidence="5">
    <location>
        <position position="64"/>
    </location>
</feature>
<dbReference type="PROSITE" id="PS51208">
    <property type="entry name" value="AUTOTRANSPORTER"/>
    <property type="match status" value="1"/>
</dbReference>
<evidence type="ECO:0000313" key="8">
    <source>
        <dbReference type="Proteomes" id="UP001165652"/>
    </source>
</evidence>
<dbReference type="Gene3D" id="3.40.50.200">
    <property type="entry name" value="Peptidase S8/S53 domain"/>
    <property type="match status" value="1"/>
</dbReference>
<protein>
    <submittedName>
        <fullName evidence="7">Autotransporter domain-containing protein</fullName>
    </submittedName>
</protein>
<dbReference type="InterPro" id="IPR006315">
    <property type="entry name" value="OM_autotransptr_brl_dom"/>
</dbReference>
<dbReference type="InterPro" id="IPR000209">
    <property type="entry name" value="Peptidase_S8/S53_dom"/>
</dbReference>
<gene>
    <name evidence="7" type="ORF">PQJ73_16590</name>
</gene>
<dbReference type="Pfam" id="PF00082">
    <property type="entry name" value="Peptidase_S8"/>
    <property type="match status" value="1"/>
</dbReference>
<dbReference type="SMART" id="SM00869">
    <property type="entry name" value="Autotransporter"/>
    <property type="match status" value="1"/>
</dbReference>